<dbReference type="PROSITE" id="PS00061">
    <property type="entry name" value="ADH_SHORT"/>
    <property type="match status" value="1"/>
</dbReference>
<dbReference type="EMBL" id="SHNN01000001">
    <property type="protein sequence ID" value="MCX2979584.1"/>
    <property type="molecule type" value="Genomic_DNA"/>
</dbReference>
<evidence type="ECO:0000256" key="1">
    <source>
        <dbReference type="ARBA" id="ARBA00006484"/>
    </source>
</evidence>
<organism evidence="4 5">
    <name type="scientific">Candidatus Litorirhabdus singularis</name>
    <dbReference type="NCBI Taxonomy" id="2518993"/>
    <lineage>
        <taxon>Bacteria</taxon>
        <taxon>Pseudomonadati</taxon>
        <taxon>Pseudomonadota</taxon>
        <taxon>Gammaproteobacteria</taxon>
        <taxon>Cellvibrionales</taxon>
        <taxon>Halieaceae</taxon>
        <taxon>Candidatus Litorirhabdus</taxon>
    </lineage>
</organism>
<dbReference type="PRINTS" id="PR00081">
    <property type="entry name" value="GDHRDH"/>
</dbReference>
<dbReference type="RefSeq" id="WP_279243583.1">
    <property type="nucleotide sequence ID" value="NZ_SHNN01000001.1"/>
</dbReference>
<dbReference type="Gene3D" id="3.40.50.720">
    <property type="entry name" value="NAD(P)-binding Rossmann-like Domain"/>
    <property type="match status" value="1"/>
</dbReference>
<evidence type="ECO:0000313" key="5">
    <source>
        <dbReference type="Proteomes" id="UP001143362"/>
    </source>
</evidence>
<reference evidence="4" key="1">
    <citation type="submission" date="2019-02" db="EMBL/GenBank/DDBJ databases">
        <authorList>
            <person name="Li S.-H."/>
        </authorList>
    </citation>
    <scope>NUCLEOTIDE SEQUENCE</scope>
    <source>
        <strain evidence="4">IMCC14734</strain>
    </source>
</reference>
<evidence type="ECO:0000256" key="3">
    <source>
        <dbReference type="RuleBase" id="RU000363"/>
    </source>
</evidence>
<dbReference type="PANTHER" id="PTHR43391:SF82">
    <property type="entry name" value="OXIDOREDUCTASE SADH-RELATED"/>
    <property type="match status" value="1"/>
</dbReference>
<keyword evidence="2" id="KW-0560">Oxidoreductase</keyword>
<sequence>MTNYLTDKVIIVTGAAAGFGKLVSERAAAMGAKIVASDIDSAGLDTLIAELTTAGHAAVGVQADVSDRQQMKELAAAAVSTFGRIDILLNNAGIMPLAFYADHADAAAAWDKCIDINFRGVLNGITAVHDQMLEQGRGHVINMSSIYGNAPVAGAGVYGATKAAVNFLSESLRVESQGKIKVTIMKPTGVPGTALGAGIINPAALAGILGANYEGYLEKFIAMLGGELDETSTNPESIGYFALAPEFVADQILYAMNQPWGVSIGELTVRSAGESYVI</sequence>
<evidence type="ECO:0000313" key="4">
    <source>
        <dbReference type="EMBL" id="MCX2979584.1"/>
    </source>
</evidence>
<comment type="caution">
    <text evidence="4">The sequence shown here is derived from an EMBL/GenBank/DDBJ whole genome shotgun (WGS) entry which is preliminary data.</text>
</comment>
<dbReference type="SUPFAM" id="SSF51735">
    <property type="entry name" value="NAD(P)-binding Rossmann-fold domains"/>
    <property type="match status" value="1"/>
</dbReference>
<proteinExistence type="inferred from homology"/>
<dbReference type="Proteomes" id="UP001143362">
    <property type="component" value="Unassembled WGS sequence"/>
</dbReference>
<comment type="similarity">
    <text evidence="1 3">Belongs to the short-chain dehydrogenases/reductases (SDR) family.</text>
</comment>
<name>A0ABT3TBC1_9GAMM</name>
<dbReference type="CDD" id="cd05233">
    <property type="entry name" value="SDR_c"/>
    <property type="match status" value="1"/>
</dbReference>
<protein>
    <submittedName>
        <fullName evidence="4">SDR family NAD(P)-dependent oxidoreductase</fullName>
    </submittedName>
</protein>
<accession>A0ABT3TBC1</accession>
<dbReference type="PRINTS" id="PR00080">
    <property type="entry name" value="SDRFAMILY"/>
</dbReference>
<dbReference type="Pfam" id="PF00106">
    <property type="entry name" value="adh_short"/>
    <property type="match status" value="1"/>
</dbReference>
<gene>
    <name evidence="4" type="ORF">EYC98_01770</name>
</gene>
<dbReference type="PANTHER" id="PTHR43391">
    <property type="entry name" value="RETINOL DEHYDROGENASE-RELATED"/>
    <property type="match status" value="1"/>
</dbReference>
<evidence type="ECO:0000256" key="2">
    <source>
        <dbReference type="ARBA" id="ARBA00023002"/>
    </source>
</evidence>
<dbReference type="InterPro" id="IPR020904">
    <property type="entry name" value="Sc_DH/Rdtase_CS"/>
</dbReference>
<dbReference type="InterPro" id="IPR036291">
    <property type="entry name" value="NAD(P)-bd_dom_sf"/>
</dbReference>
<keyword evidence="5" id="KW-1185">Reference proteome</keyword>
<dbReference type="InterPro" id="IPR002347">
    <property type="entry name" value="SDR_fam"/>
</dbReference>